<dbReference type="AlphaFoldDB" id="A0ABD2Y518"/>
<protein>
    <submittedName>
        <fullName evidence="1">Uncharacterized protein</fullName>
    </submittedName>
</protein>
<accession>A0ABD2Y518</accession>
<dbReference type="Proteomes" id="UP001630127">
    <property type="component" value="Unassembled WGS sequence"/>
</dbReference>
<name>A0ABD2Y518_9GENT</name>
<reference evidence="1 2" key="1">
    <citation type="submission" date="2024-11" db="EMBL/GenBank/DDBJ databases">
        <title>A near-complete genome assembly of Cinchona calisaya.</title>
        <authorList>
            <person name="Lian D.C."/>
            <person name="Zhao X.W."/>
            <person name="Wei L."/>
        </authorList>
    </citation>
    <scope>NUCLEOTIDE SEQUENCE [LARGE SCALE GENOMIC DNA]</scope>
    <source>
        <tissue evidence="1">Nenye</tissue>
    </source>
</reference>
<dbReference type="EMBL" id="JBJUIK010000015">
    <property type="protein sequence ID" value="KAL3502611.1"/>
    <property type="molecule type" value="Genomic_DNA"/>
</dbReference>
<organism evidence="1 2">
    <name type="scientific">Cinchona calisaya</name>
    <dbReference type="NCBI Taxonomy" id="153742"/>
    <lineage>
        <taxon>Eukaryota</taxon>
        <taxon>Viridiplantae</taxon>
        <taxon>Streptophyta</taxon>
        <taxon>Embryophyta</taxon>
        <taxon>Tracheophyta</taxon>
        <taxon>Spermatophyta</taxon>
        <taxon>Magnoliopsida</taxon>
        <taxon>eudicotyledons</taxon>
        <taxon>Gunneridae</taxon>
        <taxon>Pentapetalae</taxon>
        <taxon>asterids</taxon>
        <taxon>lamiids</taxon>
        <taxon>Gentianales</taxon>
        <taxon>Rubiaceae</taxon>
        <taxon>Cinchonoideae</taxon>
        <taxon>Cinchoneae</taxon>
        <taxon>Cinchona</taxon>
    </lineage>
</organism>
<comment type="caution">
    <text evidence="1">The sequence shown here is derived from an EMBL/GenBank/DDBJ whole genome shotgun (WGS) entry which is preliminary data.</text>
</comment>
<evidence type="ECO:0000313" key="1">
    <source>
        <dbReference type="EMBL" id="KAL3502611.1"/>
    </source>
</evidence>
<sequence length="155" mass="17280">MLSFFGLGITANSSKSTQKVQLSIKGLDSSQSQLRNVDNLLARGYAEPLFLGLKVFLHCPNMWQWWITGNKRWECSILGLKLRTGRKVVMGGLALQFIQLENQGIVGNCETTIPKNQEEHVVYRDIEGGNQVESVSTLSVEQVSGDVQHKEIQSC</sequence>
<evidence type="ECO:0000313" key="2">
    <source>
        <dbReference type="Proteomes" id="UP001630127"/>
    </source>
</evidence>
<keyword evidence="2" id="KW-1185">Reference proteome</keyword>
<proteinExistence type="predicted"/>
<gene>
    <name evidence="1" type="ORF">ACH5RR_037060</name>
</gene>